<evidence type="ECO:0000259" key="6">
    <source>
        <dbReference type="SMART" id="SM00849"/>
    </source>
</evidence>
<evidence type="ECO:0000256" key="3">
    <source>
        <dbReference type="ARBA" id="ARBA00022801"/>
    </source>
</evidence>
<gene>
    <name evidence="7" type="primary">gloC</name>
    <name evidence="7" type="ORF">MPOCJGCO_1365</name>
</gene>
<dbReference type="Gene3D" id="3.60.15.10">
    <property type="entry name" value="Ribonuclease Z/Hydroxyacylglutathione hydrolase-like"/>
    <property type="match status" value="1"/>
</dbReference>
<organism evidence="7 8">
    <name type="scientific">Methylobacterium trifolii</name>
    <dbReference type="NCBI Taxonomy" id="1003092"/>
    <lineage>
        <taxon>Bacteria</taxon>
        <taxon>Pseudomonadati</taxon>
        <taxon>Pseudomonadota</taxon>
        <taxon>Alphaproteobacteria</taxon>
        <taxon>Hyphomicrobiales</taxon>
        <taxon>Methylobacteriaceae</taxon>
        <taxon>Methylobacterium</taxon>
    </lineage>
</organism>
<dbReference type="CDD" id="cd07737">
    <property type="entry name" value="YcbL-like_MBL-fold"/>
    <property type="match status" value="1"/>
</dbReference>
<evidence type="ECO:0000256" key="1">
    <source>
        <dbReference type="ARBA" id="ARBA00001947"/>
    </source>
</evidence>
<comment type="cofactor">
    <cofactor evidence="1">
        <name>Zn(2+)</name>
        <dbReference type="ChEBI" id="CHEBI:29105"/>
    </cofactor>
</comment>
<dbReference type="SMART" id="SM00849">
    <property type="entry name" value="Lactamase_B"/>
    <property type="match status" value="1"/>
</dbReference>
<evidence type="ECO:0000313" key="8">
    <source>
        <dbReference type="Proteomes" id="UP001055057"/>
    </source>
</evidence>
<reference evidence="7" key="2">
    <citation type="submission" date="2021-08" db="EMBL/GenBank/DDBJ databases">
        <authorList>
            <person name="Tani A."/>
            <person name="Ola A."/>
            <person name="Ogura Y."/>
            <person name="Katsura K."/>
            <person name="Hayashi T."/>
        </authorList>
    </citation>
    <scope>NUCLEOTIDE SEQUENCE</scope>
    <source>
        <strain evidence="7">DSM 23632</strain>
    </source>
</reference>
<dbReference type="PANTHER" id="PTHR46233:SF3">
    <property type="entry name" value="HYDROXYACYLGLUTATHIONE HYDROLASE GLOC"/>
    <property type="match status" value="1"/>
</dbReference>
<dbReference type="Proteomes" id="UP001055057">
    <property type="component" value="Unassembled WGS sequence"/>
</dbReference>
<dbReference type="SUPFAM" id="SSF56281">
    <property type="entry name" value="Metallo-hydrolase/oxidoreductase"/>
    <property type="match status" value="1"/>
</dbReference>
<reference evidence="7" key="1">
    <citation type="journal article" date="2021" name="Front. Microbiol.">
        <title>Comprehensive Comparative Genomics and Phenotyping of Methylobacterium Species.</title>
        <authorList>
            <person name="Alessa O."/>
            <person name="Ogura Y."/>
            <person name="Fujitani Y."/>
            <person name="Takami H."/>
            <person name="Hayashi T."/>
            <person name="Sahin N."/>
            <person name="Tani A."/>
        </authorList>
    </citation>
    <scope>NUCLEOTIDE SEQUENCE</scope>
    <source>
        <strain evidence="7">DSM 23632</strain>
    </source>
</reference>
<dbReference type="InterPro" id="IPR036866">
    <property type="entry name" value="RibonucZ/Hydroxyglut_hydro"/>
</dbReference>
<dbReference type="RefSeq" id="WP_238181864.1">
    <property type="nucleotide sequence ID" value="NZ_BPRB01000072.1"/>
</dbReference>
<keyword evidence="3 7" id="KW-0378">Hydrolase</keyword>
<protein>
    <submittedName>
        <fullName evidence="7">Hydroxyacylglutathione hydrolase GloC</fullName>
    </submittedName>
</protein>
<dbReference type="InterPro" id="IPR051453">
    <property type="entry name" value="MBL_Glyoxalase_II"/>
</dbReference>
<dbReference type="EMBL" id="BPRB01000072">
    <property type="protein sequence ID" value="GJE59277.1"/>
    <property type="molecule type" value="Genomic_DNA"/>
</dbReference>
<dbReference type="PANTHER" id="PTHR46233">
    <property type="entry name" value="HYDROXYACYLGLUTATHIONE HYDROLASE GLOC"/>
    <property type="match status" value="1"/>
</dbReference>
<sequence>MPGTPRAGIIPVTPFQQNCTLIWDEATKVGAVVDPGGDLDRIEAAIREQGITIEKILLTHGHIDHAGGAAELRERLGDVPVEGPHEADRFLLDSLPETGANYGIDGARAVTPDRWLEEGDTVAVGPLAFDVLHAPGHSPGSVVFVSRDARFALVGDVVFKGSVGRTDLPGGNHDQLIRAIREKVLPLGDDLAFIPGHGPTGTLGEERLTNPFLQG</sequence>
<dbReference type="GO" id="GO:0016787">
    <property type="term" value="F:hydrolase activity"/>
    <property type="evidence" value="ECO:0007669"/>
    <property type="project" value="UniProtKB-KW"/>
</dbReference>
<evidence type="ECO:0000313" key="7">
    <source>
        <dbReference type="EMBL" id="GJE59277.1"/>
    </source>
</evidence>
<keyword evidence="4" id="KW-0862">Zinc</keyword>
<evidence type="ECO:0000256" key="2">
    <source>
        <dbReference type="ARBA" id="ARBA00022723"/>
    </source>
</evidence>
<keyword evidence="8" id="KW-1185">Reference proteome</keyword>
<evidence type="ECO:0000256" key="4">
    <source>
        <dbReference type="ARBA" id="ARBA00022833"/>
    </source>
</evidence>
<name>A0ABQ4TX62_9HYPH</name>
<comment type="caution">
    <text evidence="7">The sequence shown here is derived from an EMBL/GenBank/DDBJ whole genome shotgun (WGS) entry which is preliminary data.</text>
</comment>
<feature type="region of interest" description="Disordered" evidence="5">
    <location>
        <begin position="196"/>
        <end position="215"/>
    </location>
</feature>
<proteinExistence type="predicted"/>
<feature type="domain" description="Metallo-beta-lactamase" evidence="6">
    <location>
        <begin position="16"/>
        <end position="197"/>
    </location>
</feature>
<keyword evidence="2" id="KW-0479">Metal-binding</keyword>
<evidence type="ECO:0000256" key="5">
    <source>
        <dbReference type="SAM" id="MobiDB-lite"/>
    </source>
</evidence>
<dbReference type="InterPro" id="IPR001279">
    <property type="entry name" value="Metallo-B-lactamas"/>
</dbReference>
<dbReference type="Pfam" id="PF00753">
    <property type="entry name" value="Lactamase_B"/>
    <property type="match status" value="1"/>
</dbReference>
<accession>A0ABQ4TX62</accession>